<protein>
    <submittedName>
        <fullName evidence="2">DsdX permease</fullName>
    </submittedName>
</protein>
<name>A0A8B3GNW5_LACPA</name>
<dbReference type="Pfam" id="PF02447">
    <property type="entry name" value="GntP_permease"/>
    <property type="match status" value="1"/>
</dbReference>
<proteinExistence type="predicted"/>
<dbReference type="EMBL" id="LKGI01000118">
    <property type="protein sequence ID" value="RNE25816.1"/>
    <property type="molecule type" value="Genomic_DNA"/>
</dbReference>
<feature type="transmembrane region" description="Helical" evidence="1">
    <location>
        <begin position="332"/>
        <end position="355"/>
    </location>
</feature>
<keyword evidence="1" id="KW-1133">Transmembrane helix</keyword>
<dbReference type="Proteomes" id="UP000284123">
    <property type="component" value="Unassembled WGS sequence"/>
</dbReference>
<dbReference type="AlphaFoldDB" id="A0A8B3GNW5"/>
<dbReference type="InterPro" id="IPR003474">
    <property type="entry name" value="Glcn_transporter"/>
</dbReference>
<dbReference type="PANTHER" id="PTHR30354:SF23">
    <property type="entry name" value="GNTP FAMILY PERMEASE"/>
    <property type="match status" value="1"/>
</dbReference>
<feature type="transmembrane region" description="Helical" evidence="1">
    <location>
        <begin position="411"/>
        <end position="431"/>
    </location>
</feature>
<feature type="transmembrane region" description="Helical" evidence="1">
    <location>
        <begin position="99"/>
        <end position="126"/>
    </location>
</feature>
<feature type="transmembrane region" description="Helical" evidence="1">
    <location>
        <begin position="230"/>
        <end position="251"/>
    </location>
</feature>
<feature type="transmembrane region" description="Helical" evidence="1">
    <location>
        <begin position="60"/>
        <end position="79"/>
    </location>
</feature>
<feature type="transmembrane region" description="Helical" evidence="1">
    <location>
        <begin position="28"/>
        <end position="48"/>
    </location>
</feature>
<evidence type="ECO:0000256" key="1">
    <source>
        <dbReference type="SAM" id="Phobius"/>
    </source>
</evidence>
<feature type="transmembrane region" description="Helical" evidence="1">
    <location>
        <begin position="296"/>
        <end position="312"/>
    </location>
</feature>
<accession>A0A8B3GNW5</accession>
<keyword evidence="1" id="KW-0812">Transmembrane</keyword>
<keyword evidence="1" id="KW-0472">Membrane</keyword>
<gene>
    <name evidence="2" type="ORF">FAM6012_02950</name>
</gene>
<organism evidence="2 3">
    <name type="scientific">Lacticaseibacillus paracasei</name>
    <name type="common">Lactobacillus paracasei</name>
    <dbReference type="NCBI Taxonomy" id="1597"/>
    <lineage>
        <taxon>Bacteria</taxon>
        <taxon>Bacillati</taxon>
        <taxon>Bacillota</taxon>
        <taxon>Bacilli</taxon>
        <taxon>Lactobacillales</taxon>
        <taxon>Lactobacillaceae</taxon>
        <taxon>Lacticaseibacillus</taxon>
    </lineage>
</organism>
<evidence type="ECO:0000313" key="3">
    <source>
        <dbReference type="Proteomes" id="UP000284123"/>
    </source>
</evidence>
<sequence length="432" mass="44502">MGALILPWWAALIGLALAIILILWKLNPVYSLMLGAIVGCLIGGGNLVQTINVLIQGSQSVIGTILRVIAAGMLAGVMMESGAADTIARAIVNKLGDRLALFSLAFATMVITGVGVFIPVAVLIVAPIALEVGERMHISKLALLVALSGGGKAGNVISPNPNTIAAAKGFGLELSQVMIADFIPAVVGLIVAVLVASLLKNKGSKVLDADLANLTQETNVKDLPSLGSSLVTPVLAIVLLLLNPIGSIFHIDVLTKLNLDAMYVLPIAAVVGALAMRKGVHLKAYAQAGISRMTDVVMILLGAGMIGALITSSSLPTEIINLIKVSHVSGVFLAPISGILMAAAAASTSTGVILATGSFSKAILGFGVSPLAAAVMVHTGATVIDHLPHGNYFHVTANAMHMEIKERSRSIVYESMVGLSMTIVATVMYGFF</sequence>
<reference evidence="2 3" key="1">
    <citation type="journal article" date="2018" name="Front. Microbiol.">
        <title>Conversion of Methionine to Cysteine in Lactobacillus paracasei Depends on the Highly Mobile cysK-ctl-cysE Gene Cluster.</title>
        <authorList>
            <person name="Wuthrich D."/>
            <person name="Irmler S."/>
            <person name="Berthoud H."/>
            <person name="Guggenbuhl B."/>
            <person name="Eugster E."/>
            <person name="Bruggmann R."/>
        </authorList>
    </citation>
    <scope>NUCLEOTIDE SEQUENCE [LARGE SCALE GENOMIC DNA]</scope>
    <source>
        <strain evidence="2 3">FAM6012</strain>
    </source>
</reference>
<dbReference type="GO" id="GO:0015128">
    <property type="term" value="F:gluconate transmembrane transporter activity"/>
    <property type="evidence" value="ECO:0007669"/>
    <property type="project" value="InterPro"/>
</dbReference>
<dbReference type="PANTHER" id="PTHR30354">
    <property type="entry name" value="GNT FAMILY GLUCONATE TRANSPORTER"/>
    <property type="match status" value="1"/>
</dbReference>
<feature type="transmembrane region" description="Helical" evidence="1">
    <location>
        <begin position="177"/>
        <end position="199"/>
    </location>
</feature>
<evidence type="ECO:0000313" key="2">
    <source>
        <dbReference type="EMBL" id="RNE25816.1"/>
    </source>
</evidence>
<feature type="transmembrane region" description="Helical" evidence="1">
    <location>
        <begin position="257"/>
        <end position="276"/>
    </location>
</feature>
<dbReference type="RefSeq" id="WP_016386099.1">
    <property type="nucleotide sequence ID" value="NZ_LKGI01000118.1"/>
</dbReference>
<dbReference type="GO" id="GO:0005886">
    <property type="term" value="C:plasma membrane"/>
    <property type="evidence" value="ECO:0007669"/>
    <property type="project" value="TreeGrafter"/>
</dbReference>
<comment type="caution">
    <text evidence="2">The sequence shown here is derived from an EMBL/GenBank/DDBJ whole genome shotgun (WGS) entry which is preliminary data.</text>
</comment>